<name>A0A4P7L9P9_9BURK</name>
<sequence length="141" mass="15153">MSDGIDTLVQQHRSCDAALARLEGALREAGWTEAAAAFAELETALAGNFGAEEARLFPAFEQATGMAGGPTAVMRQEHDEVRALVDNVREWLSLRDANALAAETDTLVVLLQQHNIKEENVLFPMCRAHVPGLDAVLDGIA</sequence>
<dbReference type="RefSeq" id="WP_133095982.1">
    <property type="nucleotide sequence ID" value="NZ_CP038634.1"/>
</dbReference>
<dbReference type="OrthoDB" id="9792554at2"/>
<accession>A0A4P7L9P9</accession>
<dbReference type="KEGG" id="cox:E0W60_05215"/>
<dbReference type="AlphaFoldDB" id="A0A4P7L9P9"/>
<reference evidence="2 3" key="1">
    <citation type="submission" date="2019-03" db="EMBL/GenBank/DDBJ databases">
        <title>Efficiently degradation of phenoxyalkanoic acid herbicides by Cupriavidus oxalaticus strain X32.</title>
        <authorList>
            <person name="Sheng X."/>
        </authorList>
    </citation>
    <scope>NUCLEOTIDE SEQUENCE [LARGE SCALE GENOMIC DNA]</scope>
    <source>
        <strain evidence="2 3">X32</strain>
    </source>
</reference>
<protein>
    <submittedName>
        <fullName evidence="2">Hemerythrin domain-containing protein</fullName>
    </submittedName>
</protein>
<dbReference type="PANTHER" id="PTHR39966:SF3">
    <property type="entry name" value="DUF438 DOMAIN-CONTAINING PROTEIN"/>
    <property type="match status" value="1"/>
</dbReference>
<dbReference type="InterPro" id="IPR012312">
    <property type="entry name" value="Hemerythrin-like"/>
</dbReference>
<feature type="domain" description="Hemerythrin-like" evidence="1">
    <location>
        <begin position="3"/>
        <end position="126"/>
    </location>
</feature>
<proteinExistence type="predicted"/>
<dbReference type="Proteomes" id="UP000295294">
    <property type="component" value="Chromosome 1"/>
</dbReference>
<evidence type="ECO:0000259" key="1">
    <source>
        <dbReference type="Pfam" id="PF01814"/>
    </source>
</evidence>
<dbReference type="PANTHER" id="PTHR39966">
    <property type="entry name" value="BLL2471 PROTEIN-RELATED"/>
    <property type="match status" value="1"/>
</dbReference>
<dbReference type="EMBL" id="CP038634">
    <property type="protein sequence ID" value="QBY50589.1"/>
    <property type="molecule type" value="Genomic_DNA"/>
</dbReference>
<evidence type="ECO:0000313" key="3">
    <source>
        <dbReference type="Proteomes" id="UP000295294"/>
    </source>
</evidence>
<evidence type="ECO:0000313" key="2">
    <source>
        <dbReference type="EMBL" id="QBY50589.1"/>
    </source>
</evidence>
<gene>
    <name evidence="2" type="ORF">E0W60_05215</name>
</gene>
<organism evidence="2 3">
    <name type="scientific">Cupriavidus oxalaticus</name>
    <dbReference type="NCBI Taxonomy" id="96344"/>
    <lineage>
        <taxon>Bacteria</taxon>
        <taxon>Pseudomonadati</taxon>
        <taxon>Pseudomonadota</taxon>
        <taxon>Betaproteobacteria</taxon>
        <taxon>Burkholderiales</taxon>
        <taxon>Burkholderiaceae</taxon>
        <taxon>Cupriavidus</taxon>
    </lineage>
</organism>
<dbReference type="Gene3D" id="1.20.120.520">
    <property type="entry name" value="nmb1532 protein domain like"/>
    <property type="match status" value="1"/>
</dbReference>
<dbReference type="Pfam" id="PF01814">
    <property type="entry name" value="Hemerythrin"/>
    <property type="match status" value="1"/>
</dbReference>
<dbReference type="STRING" id="1349762.GCA_001592245_00909"/>
<dbReference type="GO" id="GO:0005886">
    <property type="term" value="C:plasma membrane"/>
    <property type="evidence" value="ECO:0007669"/>
    <property type="project" value="TreeGrafter"/>
</dbReference>